<name>A0ACB8N3I4_CITSI</name>
<accession>A0ACB8N3I4</accession>
<reference evidence="2" key="1">
    <citation type="journal article" date="2023" name="Hortic. Res.">
        <title>A chromosome-level phased genome enabling allele-level studies in sweet orange: a case study on citrus Huanglongbing tolerance.</title>
        <authorList>
            <person name="Wu B."/>
            <person name="Yu Q."/>
            <person name="Deng Z."/>
            <person name="Duan Y."/>
            <person name="Luo F."/>
            <person name="Gmitter F. Jr."/>
        </authorList>
    </citation>
    <scope>NUCLEOTIDE SEQUENCE [LARGE SCALE GENOMIC DNA]</scope>
    <source>
        <strain evidence="2">cv. Valencia</strain>
    </source>
</reference>
<evidence type="ECO:0000313" key="1">
    <source>
        <dbReference type="EMBL" id="KAH9792412.1"/>
    </source>
</evidence>
<protein>
    <submittedName>
        <fullName evidence="1">Uncharacterized protein</fullName>
    </submittedName>
</protein>
<dbReference type="EMBL" id="CM039171">
    <property type="protein sequence ID" value="KAH9792412.1"/>
    <property type="molecule type" value="Genomic_DNA"/>
</dbReference>
<organism evidence="1 2">
    <name type="scientific">Citrus sinensis</name>
    <name type="common">Sweet orange</name>
    <name type="synonym">Citrus aurantium var. sinensis</name>
    <dbReference type="NCBI Taxonomy" id="2711"/>
    <lineage>
        <taxon>Eukaryota</taxon>
        <taxon>Viridiplantae</taxon>
        <taxon>Streptophyta</taxon>
        <taxon>Embryophyta</taxon>
        <taxon>Tracheophyta</taxon>
        <taxon>Spermatophyta</taxon>
        <taxon>Magnoliopsida</taxon>
        <taxon>eudicotyledons</taxon>
        <taxon>Gunneridae</taxon>
        <taxon>Pentapetalae</taxon>
        <taxon>rosids</taxon>
        <taxon>malvids</taxon>
        <taxon>Sapindales</taxon>
        <taxon>Rutaceae</taxon>
        <taxon>Aurantioideae</taxon>
        <taxon>Citrus</taxon>
    </lineage>
</organism>
<sequence length="227" mass="25794">MRQLQPTGHRGITSTLLTSHHAPVGMMVDNVGEVQKVNNEVQQVSSDEEVSRSKKRKIELRSFVWKHISKVLGGQRAKRHCCGKSYAAHNTNSGTSSLKTHLGRCKMHKKLKATNDAKQQTLVRKKGKGKDVGTAQVIHVGFNREDCRVALAKMIIKDELPFRFVKAEGFLEFMETCCLKFEVPYLRKITRDILELYQNEKGLRKSVLSANKQRVCITTDTWISIQM</sequence>
<comment type="caution">
    <text evidence="1">The sequence shown here is derived from an EMBL/GenBank/DDBJ whole genome shotgun (WGS) entry which is preliminary data.</text>
</comment>
<proteinExistence type="predicted"/>
<dbReference type="Proteomes" id="UP000829398">
    <property type="component" value="Chromosome 2"/>
</dbReference>
<gene>
    <name evidence="1" type="ORF">KPL71_004107</name>
</gene>
<keyword evidence="2" id="KW-1185">Reference proteome</keyword>
<evidence type="ECO:0000313" key="2">
    <source>
        <dbReference type="Proteomes" id="UP000829398"/>
    </source>
</evidence>